<dbReference type="Gramene" id="TuG1812G0500001248.01.T02">
    <property type="protein sequence ID" value="TuG1812G0500001248.01.T02"/>
    <property type="gene ID" value="TuG1812G0500001248.01"/>
</dbReference>
<feature type="transmembrane region" description="Helical" evidence="1">
    <location>
        <begin position="41"/>
        <end position="59"/>
    </location>
</feature>
<keyword evidence="1" id="KW-1133">Transmembrane helix</keyword>
<keyword evidence="1" id="KW-0812">Transmembrane</keyword>
<keyword evidence="3" id="KW-1185">Reference proteome</keyword>
<name>A0A8R7UFG8_TRIUA</name>
<evidence type="ECO:0000256" key="1">
    <source>
        <dbReference type="SAM" id="Phobius"/>
    </source>
</evidence>
<organism evidence="2 3">
    <name type="scientific">Triticum urartu</name>
    <name type="common">Red wild einkorn</name>
    <name type="synonym">Crithodium urartu</name>
    <dbReference type="NCBI Taxonomy" id="4572"/>
    <lineage>
        <taxon>Eukaryota</taxon>
        <taxon>Viridiplantae</taxon>
        <taxon>Streptophyta</taxon>
        <taxon>Embryophyta</taxon>
        <taxon>Tracheophyta</taxon>
        <taxon>Spermatophyta</taxon>
        <taxon>Magnoliopsida</taxon>
        <taxon>Liliopsida</taxon>
        <taxon>Poales</taxon>
        <taxon>Poaceae</taxon>
        <taxon>BOP clade</taxon>
        <taxon>Pooideae</taxon>
        <taxon>Triticodae</taxon>
        <taxon>Triticeae</taxon>
        <taxon>Triticinae</taxon>
        <taxon>Triticum</taxon>
    </lineage>
</organism>
<sequence length="66" mass="7368">MMHHALNGTIRLGACAHTGVGGMVSSCGEGIRRGGHQVDKWMAHVYIAVEGLYLTFYFYPNTRLKW</sequence>
<accession>A0A8R7UFG8</accession>
<evidence type="ECO:0000313" key="3">
    <source>
        <dbReference type="Proteomes" id="UP000015106"/>
    </source>
</evidence>
<evidence type="ECO:0000313" key="2">
    <source>
        <dbReference type="EnsemblPlants" id="TuG1812G0500001248.01.T02"/>
    </source>
</evidence>
<reference evidence="2" key="3">
    <citation type="submission" date="2022-06" db="UniProtKB">
        <authorList>
            <consortium name="EnsemblPlants"/>
        </authorList>
    </citation>
    <scope>IDENTIFICATION</scope>
</reference>
<dbReference type="EnsemblPlants" id="TuG1812G0500001248.01.T02">
    <property type="protein sequence ID" value="TuG1812G0500001248.01.T02"/>
    <property type="gene ID" value="TuG1812G0500001248.01"/>
</dbReference>
<reference evidence="3" key="1">
    <citation type="journal article" date="2013" name="Nature">
        <title>Draft genome of the wheat A-genome progenitor Triticum urartu.</title>
        <authorList>
            <person name="Ling H.Q."/>
            <person name="Zhao S."/>
            <person name="Liu D."/>
            <person name="Wang J."/>
            <person name="Sun H."/>
            <person name="Zhang C."/>
            <person name="Fan H."/>
            <person name="Li D."/>
            <person name="Dong L."/>
            <person name="Tao Y."/>
            <person name="Gao C."/>
            <person name="Wu H."/>
            <person name="Li Y."/>
            <person name="Cui Y."/>
            <person name="Guo X."/>
            <person name="Zheng S."/>
            <person name="Wang B."/>
            <person name="Yu K."/>
            <person name="Liang Q."/>
            <person name="Yang W."/>
            <person name="Lou X."/>
            <person name="Chen J."/>
            <person name="Feng M."/>
            <person name="Jian J."/>
            <person name="Zhang X."/>
            <person name="Luo G."/>
            <person name="Jiang Y."/>
            <person name="Liu J."/>
            <person name="Wang Z."/>
            <person name="Sha Y."/>
            <person name="Zhang B."/>
            <person name="Wu H."/>
            <person name="Tang D."/>
            <person name="Shen Q."/>
            <person name="Xue P."/>
            <person name="Zou S."/>
            <person name="Wang X."/>
            <person name="Liu X."/>
            <person name="Wang F."/>
            <person name="Yang Y."/>
            <person name="An X."/>
            <person name="Dong Z."/>
            <person name="Zhang K."/>
            <person name="Zhang X."/>
            <person name="Luo M.C."/>
            <person name="Dvorak J."/>
            <person name="Tong Y."/>
            <person name="Wang J."/>
            <person name="Yang H."/>
            <person name="Li Z."/>
            <person name="Wang D."/>
            <person name="Zhang A."/>
            <person name="Wang J."/>
        </authorList>
    </citation>
    <scope>NUCLEOTIDE SEQUENCE</scope>
    <source>
        <strain evidence="3">cv. G1812</strain>
    </source>
</reference>
<reference evidence="2" key="2">
    <citation type="submission" date="2018-03" db="EMBL/GenBank/DDBJ databases">
        <title>The Triticum urartu genome reveals the dynamic nature of wheat genome evolution.</title>
        <authorList>
            <person name="Ling H."/>
            <person name="Ma B."/>
            <person name="Shi X."/>
            <person name="Liu H."/>
            <person name="Dong L."/>
            <person name="Sun H."/>
            <person name="Cao Y."/>
            <person name="Gao Q."/>
            <person name="Zheng S."/>
            <person name="Li Y."/>
            <person name="Yu Y."/>
            <person name="Du H."/>
            <person name="Qi M."/>
            <person name="Li Y."/>
            <person name="Yu H."/>
            <person name="Cui Y."/>
            <person name="Wang N."/>
            <person name="Chen C."/>
            <person name="Wu H."/>
            <person name="Zhao Y."/>
            <person name="Zhang J."/>
            <person name="Li Y."/>
            <person name="Zhou W."/>
            <person name="Zhang B."/>
            <person name="Hu W."/>
            <person name="Eijk M."/>
            <person name="Tang J."/>
            <person name="Witsenboer H."/>
            <person name="Zhao S."/>
            <person name="Li Z."/>
            <person name="Zhang A."/>
            <person name="Wang D."/>
            <person name="Liang C."/>
        </authorList>
    </citation>
    <scope>NUCLEOTIDE SEQUENCE [LARGE SCALE GENOMIC DNA]</scope>
    <source>
        <strain evidence="2">cv. G1812</strain>
    </source>
</reference>
<protein>
    <submittedName>
        <fullName evidence="2">Uncharacterized protein</fullName>
    </submittedName>
</protein>
<proteinExistence type="predicted"/>
<dbReference type="AlphaFoldDB" id="A0A8R7UFG8"/>
<keyword evidence="1" id="KW-0472">Membrane</keyword>
<dbReference type="Proteomes" id="UP000015106">
    <property type="component" value="Chromosome 5"/>
</dbReference>